<dbReference type="SMART" id="SM00382">
    <property type="entry name" value="AAA"/>
    <property type="match status" value="1"/>
</dbReference>
<dbReference type="Proteomes" id="UP000663722">
    <property type="component" value="Chromosome"/>
</dbReference>
<accession>A0A975BK19</accession>
<evidence type="ECO:0000259" key="7">
    <source>
        <dbReference type="PROSITE" id="PS50045"/>
    </source>
</evidence>
<evidence type="ECO:0000256" key="6">
    <source>
        <dbReference type="SAM" id="Phobius"/>
    </source>
</evidence>
<dbReference type="CDD" id="cd00009">
    <property type="entry name" value="AAA"/>
    <property type="match status" value="1"/>
</dbReference>
<dbReference type="PROSITE" id="PS00675">
    <property type="entry name" value="SIGMA54_INTERACT_1"/>
    <property type="match status" value="1"/>
</dbReference>
<dbReference type="KEGG" id="dmm:dnm_027260"/>
<proteinExistence type="predicted"/>
<keyword evidence="3" id="KW-0805">Transcription regulation</keyword>
<dbReference type="InterPro" id="IPR027417">
    <property type="entry name" value="P-loop_NTPase"/>
</dbReference>
<feature type="transmembrane region" description="Helical" evidence="6">
    <location>
        <begin position="48"/>
        <end position="70"/>
    </location>
</feature>
<feature type="domain" description="Sigma-54 factor interaction" evidence="7">
    <location>
        <begin position="129"/>
        <end position="354"/>
    </location>
</feature>
<keyword evidence="6" id="KW-1133">Transmembrane helix</keyword>
<gene>
    <name evidence="8" type="ORF">dnm_027260</name>
</gene>
<dbReference type="InterPro" id="IPR003593">
    <property type="entry name" value="AAA+_ATPase"/>
</dbReference>
<dbReference type="Gene3D" id="1.10.8.60">
    <property type="match status" value="1"/>
</dbReference>
<dbReference type="RefSeq" id="WP_207682225.1">
    <property type="nucleotide sequence ID" value="NZ_CP061800.1"/>
</dbReference>
<dbReference type="InterPro" id="IPR009057">
    <property type="entry name" value="Homeodomain-like_sf"/>
</dbReference>
<keyword evidence="2" id="KW-0067">ATP-binding</keyword>
<dbReference type="PROSITE" id="PS50045">
    <property type="entry name" value="SIGMA54_INTERACT_4"/>
    <property type="match status" value="1"/>
</dbReference>
<dbReference type="PROSITE" id="PS00688">
    <property type="entry name" value="SIGMA54_INTERACT_3"/>
    <property type="match status" value="1"/>
</dbReference>
<protein>
    <submittedName>
        <fullName evidence="8">Sigma-54 interaction domain-containing protein</fullName>
    </submittedName>
</protein>
<dbReference type="Gene3D" id="1.10.10.60">
    <property type="entry name" value="Homeodomain-like"/>
    <property type="match status" value="1"/>
</dbReference>
<dbReference type="GO" id="GO:0006355">
    <property type="term" value="P:regulation of DNA-templated transcription"/>
    <property type="evidence" value="ECO:0007669"/>
    <property type="project" value="InterPro"/>
</dbReference>
<evidence type="ECO:0000256" key="5">
    <source>
        <dbReference type="ARBA" id="ARBA00023163"/>
    </source>
</evidence>
<evidence type="ECO:0000256" key="3">
    <source>
        <dbReference type="ARBA" id="ARBA00023015"/>
    </source>
</evidence>
<dbReference type="SUPFAM" id="SSF46689">
    <property type="entry name" value="Homeodomain-like"/>
    <property type="match status" value="1"/>
</dbReference>
<dbReference type="FunFam" id="3.40.50.300:FF:000006">
    <property type="entry name" value="DNA-binding transcriptional regulator NtrC"/>
    <property type="match status" value="1"/>
</dbReference>
<keyword evidence="4" id="KW-0238">DNA-binding</keyword>
<organism evidence="8 9">
    <name type="scientific">Desulfonema magnum</name>
    <dbReference type="NCBI Taxonomy" id="45655"/>
    <lineage>
        <taxon>Bacteria</taxon>
        <taxon>Pseudomonadati</taxon>
        <taxon>Thermodesulfobacteriota</taxon>
        <taxon>Desulfobacteria</taxon>
        <taxon>Desulfobacterales</taxon>
        <taxon>Desulfococcaceae</taxon>
        <taxon>Desulfonema</taxon>
    </lineage>
</organism>
<dbReference type="GO" id="GO:0005524">
    <property type="term" value="F:ATP binding"/>
    <property type="evidence" value="ECO:0007669"/>
    <property type="project" value="UniProtKB-KW"/>
</dbReference>
<evidence type="ECO:0000313" key="8">
    <source>
        <dbReference type="EMBL" id="QTA86702.1"/>
    </source>
</evidence>
<keyword evidence="5" id="KW-0804">Transcription</keyword>
<dbReference type="PRINTS" id="PR01590">
    <property type="entry name" value="HTHFIS"/>
</dbReference>
<dbReference type="Gene3D" id="3.40.50.300">
    <property type="entry name" value="P-loop containing nucleotide triphosphate hydrolases"/>
    <property type="match status" value="1"/>
</dbReference>
<feature type="transmembrane region" description="Helical" evidence="6">
    <location>
        <begin position="7"/>
        <end position="28"/>
    </location>
</feature>
<dbReference type="Pfam" id="PF25601">
    <property type="entry name" value="AAA_lid_14"/>
    <property type="match status" value="1"/>
</dbReference>
<name>A0A975BK19_9BACT</name>
<dbReference type="InterPro" id="IPR025944">
    <property type="entry name" value="Sigma_54_int_dom_CS"/>
</dbReference>
<reference evidence="8" key="1">
    <citation type="journal article" date="2021" name="Microb. Physiol.">
        <title>Proteogenomic Insights into the Physiology of Marine, Sulfate-Reducing, Filamentous Desulfonema limicola and Desulfonema magnum.</title>
        <authorList>
            <person name="Schnaars V."/>
            <person name="Wohlbrand L."/>
            <person name="Scheve S."/>
            <person name="Hinrichs C."/>
            <person name="Reinhardt R."/>
            <person name="Rabus R."/>
        </authorList>
    </citation>
    <scope>NUCLEOTIDE SEQUENCE</scope>
    <source>
        <strain evidence="8">4be13</strain>
    </source>
</reference>
<dbReference type="EMBL" id="CP061800">
    <property type="protein sequence ID" value="QTA86702.1"/>
    <property type="molecule type" value="Genomic_DNA"/>
</dbReference>
<evidence type="ECO:0000256" key="2">
    <source>
        <dbReference type="ARBA" id="ARBA00022840"/>
    </source>
</evidence>
<dbReference type="Pfam" id="PF02954">
    <property type="entry name" value="HTH_8"/>
    <property type="match status" value="1"/>
</dbReference>
<dbReference type="InterPro" id="IPR025662">
    <property type="entry name" value="Sigma_54_int_dom_ATP-bd_1"/>
</dbReference>
<evidence type="ECO:0000256" key="1">
    <source>
        <dbReference type="ARBA" id="ARBA00022741"/>
    </source>
</evidence>
<evidence type="ECO:0000256" key="4">
    <source>
        <dbReference type="ARBA" id="ARBA00023125"/>
    </source>
</evidence>
<sequence length="442" mass="49888">MTQKHYHISLYIIIPVIFGGFAILASVMSFRLTEYCMEHHLDPGTPAFWLAIIIGGITYACTLLILWIILRPVEKFIEETKQLRVLSDRKPEENKKKKSTDKIKEFTQVFEQVTDVLTMVEVRKYFPDIIADSKAMRGVLSQVMKVAPTDTTVLILGESGTGKELIATGIYENSLRKDKPFIALNCTAVPDELWESELFGHEKGAFTGAIAKKPGKFELANKGTFFLDEIGDMPLKTQAKLLRVLQEGEFERVGGLHSIKVDIRFIAATNKDITQMVEEGTFREDLYHRLNVFPVRLPSLRERKEDILVLTDHFLQKNVPEPAKVSPVASQLLMAHAWPGNVRELQNAVERATVMCEEDAIQAEHLPENVKKSLTNQTIAPLKELLSIDEKLEEIEKNLIIEALRKGGGFQVNAAKLLGISPRKLAHRIGKYNIDPKSFKKS</sequence>
<dbReference type="InterPro" id="IPR025943">
    <property type="entry name" value="Sigma_54_int_dom_ATP-bd_2"/>
</dbReference>
<keyword evidence="1" id="KW-0547">Nucleotide-binding</keyword>
<dbReference type="PROSITE" id="PS00676">
    <property type="entry name" value="SIGMA54_INTERACT_2"/>
    <property type="match status" value="1"/>
</dbReference>
<keyword evidence="6" id="KW-0472">Membrane</keyword>
<dbReference type="PANTHER" id="PTHR32071">
    <property type="entry name" value="TRANSCRIPTIONAL REGULATORY PROTEIN"/>
    <property type="match status" value="1"/>
</dbReference>
<dbReference type="GO" id="GO:0043565">
    <property type="term" value="F:sequence-specific DNA binding"/>
    <property type="evidence" value="ECO:0007669"/>
    <property type="project" value="InterPro"/>
</dbReference>
<dbReference type="InterPro" id="IPR058031">
    <property type="entry name" value="AAA_lid_NorR"/>
</dbReference>
<keyword evidence="6" id="KW-0812">Transmembrane</keyword>
<keyword evidence="9" id="KW-1185">Reference proteome</keyword>
<dbReference type="InterPro" id="IPR002078">
    <property type="entry name" value="Sigma_54_int"/>
</dbReference>
<dbReference type="InterPro" id="IPR002197">
    <property type="entry name" value="HTH_Fis"/>
</dbReference>
<dbReference type="SUPFAM" id="SSF52540">
    <property type="entry name" value="P-loop containing nucleoside triphosphate hydrolases"/>
    <property type="match status" value="1"/>
</dbReference>
<dbReference type="Pfam" id="PF00158">
    <property type="entry name" value="Sigma54_activat"/>
    <property type="match status" value="1"/>
</dbReference>
<evidence type="ECO:0000313" key="9">
    <source>
        <dbReference type="Proteomes" id="UP000663722"/>
    </source>
</evidence>
<dbReference type="AlphaFoldDB" id="A0A975BK19"/>